<organism evidence="2 3">
    <name type="scientific">Ferrithrix thermotolerans DSM 19514</name>
    <dbReference type="NCBI Taxonomy" id="1121881"/>
    <lineage>
        <taxon>Bacteria</taxon>
        <taxon>Bacillati</taxon>
        <taxon>Actinomycetota</taxon>
        <taxon>Acidimicrobiia</taxon>
        <taxon>Acidimicrobiales</taxon>
        <taxon>Acidimicrobiaceae</taxon>
        <taxon>Ferrithrix</taxon>
    </lineage>
</organism>
<evidence type="ECO:0000313" key="2">
    <source>
        <dbReference type="EMBL" id="SHF04296.1"/>
    </source>
</evidence>
<keyword evidence="1" id="KW-0472">Membrane</keyword>
<sequence length="60" mass="7155">MDRRAGSDGRFMIDVTQAYFIVYAWNVIVPMVQVFRIVYERLGWEDAWSAVYLLQQPVRK</sequence>
<keyword evidence="1" id="KW-0812">Transmembrane</keyword>
<evidence type="ECO:0000313" key="3">
    <source>
        <dbReference type="Proteomes" id="UP000184295"/>
    </source>
</evidence>
<accession>A0A1M4YFQ5</accession>
<protein>
    <submittedName>
        <fullName evidence="2">Uncharacterized protein</fullName>
    </submittedName>
</protein>
<name>A0A1M4YFQ5_9ACTN</name>
<reference evidence="3" key="1">
    <citation type="submission" date="2016-11" db="EMBL/GenBank/DDBJ databases">
        <authorList>
            <person name="Varghese N."/>
            <person name="Submissions S."/>
        </authorList>
    </citation>
    <scope>NUCLEOTIDE SEQUENCE [LARGE SCALE GENOMIC DNA]</scope>
    <source>
        <strain evidence="3">DSM 19514</strain>
    </source>
</reference>
<dbReference type="Proteomes" id="UP000184295">
    <property type="component" value="Unassembled WGS sequence"/>
</dbReference>
<evidence type="ECO:0000256" key="1">
    <source>
        <dbReference type="SAM" id="Phobius"/>
    </source>
</evidence>
<dbReference type="STRING" id="1121881.SAMN02745225_02323"/>
<keyword evidence="3" id="KW-1185">Reference proteome</keyword>
<feature type="transmembrane region" description="Helical" evidence="1">
    <location>
        <begin position="20"/>
        <end position="39"/>
    </location>
</feature>
<proteinExistence type="predicted"/>
<dbReference type="AlphaFoldDB" id="A0A1M4YFQ5"/>
<keyword evidence="1" id="KW-1133">Transmembrane helix</keyword>
<gene>
    <name evidence="2" type="ORF">SAMN02745225_02323</name>
</gene>
<dbReference type="EMBL" id="FQUL01000066">
    <property type="protein sequence ID" value="SHF04296.1"/>
    <property type="molecule type" value="Genomic_DNA"/>
</dbReference>